<comment type="caution">
    <text evidence="1">The sequence shown here is derived from an EMBL/GenBank/DDBJ whole genome shotgun (WGS) entry which is preliminary data.</text>
</comment>
<dbReference type="Pfam" id="PF17132">
    <property type="entry name" value="Glyco_hydro_106"/>
    <property type="match status" value="1"/>
</dbReference>
<sequence length="672" mass="77124">MKLSIYVIFLSITCITCIISFTSCGEASIHSHRQESTLFYPTSKPCTRWWWFATAIKKSDIKYQLDWLKEMNFGGVEIAWVYPLYRYQAMYAQKYNRHYPKDTTAQKWLSPEWAEMVAYTKSYADSIGLSCDFTFGSAWPVAGSNIDKAHSTQIYGDTAFRQALTFAWTFPDTQWVINHLDSNAFILFAEPVGKALQQALKGTRSSLFTDSWEIKLNSKNKIWTQGFDNKFKENFGYDIIPYMQRGLDSFPDVRYDYMLQLDDYVTNGFYKPYVKKCKELGAWSRVQCLGSPTDVMTTYSLVDIPETEAMLNNPNYSRIVSSSACLASKKLVSSETFTCMYGFPATYLRQEQTADLKMVADALFAQGVNHLVYHGMPYNPKGSDTIDFFATTYFGPGGSLTSELPALNTYIEKVSGIMEKGKTYSDVGVYIPFEDAVMKGAYPPELQRVWVWGEYEMRYLFPPKETEGYHPLWINRHFLEASDFHEGKLIVGDAAFSSVFVDVEYMDIRALKRLLELARQGLPLCLKHFPKQPGKMKSKEYEGMLSELSGLKNVSANFKNVIPHPPFIQGDSLPDYWCRQEIDGSYYLFLAQPLSKNLKYPIYSGQSLMKQSEFRELTINLNGKTIRQKIEFKPYQSVILKIASTGKLEVIDITFVPKEPQVRSREVQKMNF</sequence>
<dbReference type="AlphaFoldDB" id="A0A9D7SUA5"/>
<protein>
    <submittedName>
        <fullName evidence="1">Uncharacterized protein</fullName>
    </submittedName>
</protein>
<reference evidence="1 2" key="1">
    <citation type="submission" date="2020-10" db="EMBL/GenBank/DDBJ databases">
        <title>Connecting structure to function with the recovery of over 1000 high-quality activated sludge metagenome-assembled genomes encoding full-length rRNA genes using long-read sequencing.</title>
        <authorList>
            <person name="Singleton C.M."/>
            <person name="Petriglieri F."/>
            <person name="Kristensen J.M."/>
            <person name="Kirkegaard R.H."/>
            <person name="Michaelsen T.Y."/>
            <person name="Andersen M.H."/>
            <person name="Karst S.M."/>
            <person name="Dueholm M.S."/>
            <person name="Nielsen P.H."/>
            <person name="Albertsen M."/>
        </authorList>
    </citation>
    <scope>NUCLEOTIDE SEQUENCE [LARGE SCALE GENOMIC DNA]</scope>
    <source>
        <strain evidence="1">Ribe_18-Q3-R11-54_MAXAC.273</strain>
    </source>
</reference>
<dbReference type="InterPro" id="IPR053161">
    <property type="entry name" value="Ulvan_degrading_GH"/>
</dbReference>
<name>A0A9D7SUA5_9BACT</name>
<evidence type="ECO:0000313" key="2">
    <source>
        <dbReference type="Proteomes" id="UP000808337"/>
    </source>
</evidence>
<dbReference type="PANTHER" id="PTHR36848">
    <property type="entry name" value="DNA-BINDING PROTEIN (PUTATIVE SECRETED PROTEIN)-RELATED"/>
    <property type="match status" value="1"/>
</dbReference>
<organism evidence="1 2">
    <name type="scientific">Candidatus Opimibacter skivensis</name>
    <dbReference type="NCBI Taxonomy" id="2982028"/>
    <lineage>
        <taxon>Bacteria</taxon>
        <taxon>Pseudomonadati</taxon>
        <taxon>Bacteroidota</taxon>
        <taxon>Saprospiria</taxon>
        <taxon>Saprospirales</taxon>
        <taxon>Saprospiraceae</taxon>
        <taxon>Candidatus Opimibacter</taxon>
    </lineage>
</organism>
<dbReference type="Proteomes" id="UP000808337">
    <property type="component" value="Unassembled WGS sequence"/>
</dbReference>
<evidence type="ECO:0000313" key="1">
    <source>
        <dbReference type="EMBL" id="MBK9981109.1"/>
    </source>
</evidence>
<dbReference type="PROSITE" id="PS51257">
    <property type="entry name" value="PROKAR_LIPOPROTEIN"/>
    <property type="match status" value="1"/>
</dbReference>
<proteinExistence type="predicted"/>
<dbReference type="PANTHER" id="PTHR36848:SF2">
    <property type="entry name" value="SECRETED PROTEIN"/>
    <property type="match status" value="1"/>
</dbReference>
<gene>
    <name evidence="1" type="ORF">IPP15_01560</name>
</gene>
<dbReference type="EMBL" id="JADKGY010000001">
    <property type="protein sequence ID" value="MBK9981109.1"/>
    <property type="molecule type" value="Genomic_DNA"/>
</dbReference>
<accession>A0A9D7SUA5</accession>